<dbReference type="SUPFAM" id="SSF51261">
    <property type="entry name" value="Duplicated hybrid motif"/>
    <property type="match status" value="1"/>
</dbReference>
<sequence length="199" mass="21632">MNKLVHAIFLTLSLSACSEQAVDCSVFDEQAQSKYILPFQKGESYKVEVATGHYRASNGGVGLYAVDFNMPIGTTIVAARAGEVVAVREQFEDWNGKDLAENFVFIKHADGTVARYFHLTHLGALVEEGEQVKQGQIIAKSGNTGQSGGPHLHFDVQTCGPNLPPHYNQKPCGQTLPVVFKNTKPHKCGIEAGNIYKAI</sequence>
<evidence type="ECO:0000313" key="4">
    <source>
        <dbReference type="Proteomes" id="UP001382455"/>
    </source>
</evidence>
<keyword evidence="3" id="KW-0378">Hydrolase</keyword>
<evidence type="ECO:0000256" key="1">
    <source>
        <dbReference type="SAM" id="SignalP"/>
    </source>
</evidence>
<accession>A0ABU8EZ32</accession>
<dbReference type="CDD" id="cd12797">
    <property type="entry name" value="M23_peptidase"/>
    <property type="match status" value="1"/>
</dbReference>
<dbReference type="Proteomes" id="UP001382455">
    <property type="component" value="Unassembled WGS sequence"/>
</dbReference>
<dbReference type="EMBL" id="JBAWKS010000002">
    <property type="protein sequence ID" value="MEI4552156.1"/>
    <property type="molecule type" value="Genomic_DNA"/>
</dbReference>
<protein>
    <submittedName>
        <fullName evidence="3">M23 family metallopeptidase</fullName>
        <ecNumber evidence="3">3.4.-.-</ecNumber>
    </submittedName>
</protein>
<keyword evidence="1" id="KW-0732">Signal</keyword>
<reference evidence="3 4" key="1">
    <citation type="submission" date="2023-12" db="EMBL/GenBank/DDBJ databases">
        <title>Friends and Foes: Symbiotic and Algicidal bacterial influence on Karenia brevis blooms.</title>
        <authorList>
            <person name="Fei C."/>
            <person name="Mohamed A.R."/>
            <person name="Booker A."/>
            <person name="Arshad M."/>
            <person name="Klass S."/>
            <person name="Ahn S."/>
            <person name="Gilbert P.M."/>
            <person name="Heil C.A."/>
            <person name="Martinez J.M."/>
            <person name="Amin S.A."/>
        </authorList>
    </citation>
    <scope>NUCLEOTIDE SEQUENCE [LARGE SCALE GENOMIC DNA]</scope>
    <source>
        <strain evidence="3 4">CE15</strain>
    </source>
</reference>
<keyword evidence="4" id="KW-1185">Reference proteome</keyword>
<dbReference type="PROSITE" id="PS51257">
    <property type="entry name" value="PROKAR_LIPOPROTEIN"/>
    <property type="match status" value="1"/>
</dbReference>
<proteinExistence type="predicted"/>
<dbReference type="EC" id="3.4.-.-" evidence="3"/>
<dbReference type="RefSeq" id="WP_336436984.1">
    <property type="nucleotide sequence ID" value="NZ_JBAWKS010000002.1"/>
</dbReference>
<dbReference type="InterPro" id="IPR016047">
    <property type="entry name" value="M23ase_b-sheet_dom"/>
</dbReference>
<dbReference type="InterPro" id="IPR011055">
    <property type="entry name" value="Dup_hybrid_motif"/>
</dbReference>
<dbReference type="GO" id="GO:0016787">
    <property type="term" value="F:hydrolase activity"/>
    <property type="evidence" value="ECO:0007669"/>
    <property type="project" value="UniProtKB-KW"/>
</dbReference>
<feature type="signal peptide" evidence="1">
    <location>
        <begin position="1"/>
        <end position="21"/>
    </location>
</feature>
<dbReference type="Gene3D" id="2.70.70.10">
    <property type="entry name" value="Glucose Permease (Domain IIA)"/>
    <property type="match status" value="1"/>
</dbReference>
<name>A0ABU8EZ32_9GAMM</name>
<dbReference type="PANTHER" id="PTHR21666:SF294">
    <property type="entry name" value="PEPTIDASE M23"/>
    <property type="match status" value="1"/>
</dbReference>
<evidence type="ECO:0000313" key="3">
    <source>
        <dbReference type="EMBL" id="MEI4552156.1"/>
    </source>
</evidence>
<dbReference type="InterPro" id="IPR050570">
    <property type="entry name" value="Cell_wall_metabolism_enzyme"/>
</dbReference>
<gene>
    <name evidence="3" type="ORF">WAE96_20930</name>
</gene>
<dbReference type="Pfam" id="PF01551">
    <property type="entry name" value="Peptidase_M23"/>
    <property type="match status" value="1"/>
</dbReference>
<feature type="domain" description="M23ase beta-sheet core" evidence="2">
    <location>
        <begin position="65"/>
        <end position="159"/>
    </location>
</feature>
<feature type="chain" id="PRO_5047417186" evidence="1">
    <location>
        <begin position="22"/>
        <end position="199"/>
    </location>
</feature>
<comment type="caution">
    <text evidence="3">The sequence shown here is derived from an EMBL/GenBank/DDBJ whole genome shotgun (WGS) entry which is preliminary data.</text>
</comment>
<evidence type="ECO:0000259" key="2">
    <source>
        <dbReference type="Pfam" id="PF01551"/>
    </source>
</evidence>
<organism evidence="3 4">
    <name type="scientific">Pseudoalteromonas spongiae</name>
    <dbReference type="NCBI Taxonomy" id="298657"/>
    <lineage>
        <taxon>Bacteria</taxon>
        <taxon>Pseudomonadati</taxon>
        <taxon>Pseudomonadota</taxon>
        <taxon>Gammaproteobacteria</taxon>
        <taxon>Alteromonadales</taxon>
        <taxon>Pseudoalteromonadaceae</taxon>
        <taxon>Pseudoalteromonas</taxon>
    </lineage>
</organism>
<dbReference type="PANTHER" id="PTHR21666">
    <property type="entry name" value="PEPTIDASE-RELATED"/>
    <property type="match status" value="1"/>
</dbReference>